<evidence type="ECO:0000256" key="1">
    <source>
        <dbReference type="SAM" id="MobiDB-lite"/>
    </source>
</evidence>
<accession>A0A139WYJ1</accession>
<sequence length="276" mass="30472">MKYYLTRIAAIAVLLLTSACGSSVKSGDSSHSGHSTEQTHHGESSTTQAKLTAPKNLAQNQSISLAIDVQDSQGKAVTNFDTFQEKTMHLIVVRDDLQSFNHVHPKYKGNGRFEVNTTFPTAGEYKIFSDYKPSGQKEQVSLMTLNIPGSVPLPKELEKFNTTKILNDTKINLKLSEPTPKTGQEVTLTFDVKQAANNQPVQGLQPYLGEKGHLVILKSSYPLTTTDYIHAHALKETGDGQIAFKTSFPQPGTYKLWVQFNRNGKVNTADFWVNVS</sequence>
<dbReference type="EMBL" id="ANNX02000047">
    <property type="protein sequence ID" value="KYC37505.1"/>
    <property type="molecule type" value="Genomic_DNA"/>
</dbReference>
<evidence type="ECO:0000256" key="2">
    <source>
        <dbReference type="SAM" id="SignalP"/>
    </source>
</evidence>
<dbReference type="RefSeq" id="WP_026134728.1">
    <property type="nucleotide sequence ID" value="NZ_KQ976354.1"/>
</dbReference>
<name>A0A139WYJ1_9CYAN</name>
<reference evidence="3 4" key="1">
    <citation type="journal article" date="2013" name="Genome Biol. Evol.">
        <title>Genomes of Stigonematalean cyanobacteria (subsection V) and the evolution of oxygenic photosynthesis from prokaryotes to plastids.</title>
        <authorList>
            <person name="Dagan T."/>
            <person name="Roettger M."/>
            <person name="Stucken K."/>
            <person name="Landan G."/>
            <person name="Koch R."/>
            <person name="Major P."/>
            <person name="Gould S.B."/>
            <person name="Goremykin V.V."/>
            <person name="Rippka R."/>
            <person name="Tandeau de Marsac N."/>
            <person name="Gugger M."/>
            <person name="Lockhart P.J."/>
            <person name="Allen J.F."/>
            <person name="Brune I."/>
            <person name="Maus I."/>
            <person name="Puhler A."/>
            <person name="Martin W.F."/>
        </authorList>
    </citation>
    <scope>NUCLEOTIDE SEQUENCE [LARGE SCALE GENOMIC DNA]</scope>
    <source>
        <strain evidence="3 4">PCC 7110</strain>
    </source>
</reference>
<protein>
    <recommendedName>
        <fullName evidence="5">YtkA-like domain-containing protein</fullName>
    </recommendedName>
</protein>
<comment type="caution">
    <text evidence="3">The sequence shown here is derived from an EMBL/GenBank/DDBJ whole genome shotgun (WGS) entry which is preliminary data.</text>
</comment>
<evidence type="ECO:0008006" key="5">
    <source>
        <dbReference type="Google" id="ProtNLM"/>
    </source>
</evidence>
<feature type="chain" id="PRO_5007300489" description="YtkA-like domain-containing protein" evidence="2">
    <location>
        <begin position="22"/>
        <end position="276"/>
    </location>
</feature>
<dbReference type="STRING" id="128403.WA1_45445"/>
<organism evidence="3 4">
    <name type="scientific">Scytonema hofmannii PCC 7110</name>
    <dbReference type="NCBI Taxonomy" id="128403"/>
    <lineage>
        <taxon>Bacteria</taxon>
        <taxon>Bacillati</taxon>
        <taxon>Cyanobacteriota</taxon>
        <taxon>Cyanophyceae</taxon>
        <taxon>Nostocales</taxon>
        <taxon>Scytonemataceae</taxon>
        <taxon>Scytonema</taxon>
    </lineage>
</organism>
<gene>
    <name evidence="3" type="ORF">WA1_45445</name>
</gene>
<dbReference type="OrthoDB" id="128043at2"/>
<dbReference type="PROSITE" id="PS51257">
    <property type="entry name" value="PROKAR_LIPOPROTEIN"/>
    <property type="match status" value="1"/>
</dbReference>
<dbReference type="AlphaFoldDB" id="A0A139WYJ1"/>
<keyword evidence="2" id="KW-0732">Signal</keyword>
<feature type="compositionally biased region" description="Low complexity" evidence="1">
    <location>
        <begin position="26"/>
        <end position="35"/>
    </location>
</feature>
<evidence type="ECO:0000313" key="3">
    <source>
        <dbReference type="EMBL" id="KYC37505.1"/>
    </source>
</evidence>
<feature type="signal peptide" evidence="2">
    <location>
        <begin position="1"/>
        <end position="21"/>
    </location>
</feature>
<evidence type="ECO:0000313" key="4">
    <source>
        <dbReference type="Proteomes" id="UP000076925"/>
    </source>
</evidence>
<proteinExistence type="predicted"/>
<dbReference type="Proteomes" id="UP000076925">
    <property type="component" value="Unassembled WGS sequence"/>
</dbReference>
<feature type="region of interest" description="Disordered" evidence="1">
    <location>
        <begin position="26"/>
        <end position="51"/>
    </location>
</feature>
<keyword evidence="4" id="KW-1185">Reference proteome</keyword>